<name>A0AAW4FLW9_9HYPH</name>
<dbReference type="EMBL" id="WXFA01000008">
    <property type="protein sequence ID" value="MBM3092036.1"/>
    <property type="molecule type" value="Genomic_DNA"/>
</dbReference>
<gene>
    <name evidence="1" type="ORF">GFB56_14575</name>
</gene>
<reference evidence="1 2" key="1">
    <citation type="submission" date="2020-01" db="EMBL/GenBank/DDBJ databases">
        <title>Draft genome assembly of Ensifer adhaerens T173.</title>
        <authorList>
            <person name="Craig J.E."/>
            <person name="Stinchcombe J.R."/>
        </authorList>
    </citation>
    <scope>NUCLEOTIDE SEQUENCE [LARGE SCALE GENOMIC DNA]</scope>
    <source>
        <strain evidence="1 2">T173</strain>
    </source>
</reference>
<evidence type="ECO:0000313" key="2">
    <source>
        <dbReference type="Proteomes" id="UP000744980"/>
    </source>
</evidence>
<protein>
    <submittedName>
        <fullName evidence="1">Uncharacterized protein</fullName>
    </submittedName>
</protein>
<accession>A0AAW4FLW9</accession>
<dbReference type="AlphaFoldDB" id="A0AAW4FLW9"/>
<dbReference type="Proteomes" id="UP000744980">
    <property type="component" value="Unassembled WGS sequence"/>
</dbReference>
<dbReference type="RefSeq" id="WP_025427497.1">
    <property type="nucleotide sequence ID" value="NZ_CP083370.1"/>
</dbReference>
<keyword evidence="2" id="KW-1185">Reference proteome</keyword>
<proteinExistence type="predicted"/>
<evidence type="ECO:0000313" key="1">
    <source>
        <dbReference type="EMBL" id="MBM3092036.1"/>
    </source>
</evidence>
<comment type="caution">
    <text evidence="1">The sequence shown here is derived from an EMBL/GenBank/DDBJ whole genome shotgun (WGS) entry which is preliminary data.</text>
</comment>
<sequence>MFLQRTEIREHTIEVREFVGEGSVEIDERILFDDEDSHIVLLLEILAGDVTFTLRGPDVANLARDFADRVRLYIIPPARRAYDAFLEIRARPGSRFRAIIARIGSAFVSAASELSCRACKQVCKLLASTVLAYVGVPNPEDLTRGEVLHITAEQSYELDEGLGHAAIHGPLAEGPIGTFLALFADNVRSVVWSALQSAQQVFEPPDRTYTFACRRLGCCP</sequence>
<organism evidence="1 2">
    <name type="scientific">Ensifer canadensis</name>
    <dbReference type="NCBI Taxonomy" id="555315"/>
    <lineage>
        <taxon>Bacteria</taxon>
        <taxon>Pseudomonadati</taxon>
        <taxon>Pseudomonadota</taxon>
        <taxon>Alphaproteobacteria</taxon>
        <taxon>Hyphomicrobiales</taxon>
        <taxon>Rhizobiaceae</taxon>
        <taxon>Sinorhizobium/Ensifer group</taxon>
        <taxon>Ensifer</taxon>
    </lineage>
</organism>